<dbReference type="AlphaFoldDB" id="A0A917R2B4"/>
<reference evidence="5" key="1">
    <citation type="journal article" date="2014" name="Int. J. Syst. Evol. Microbiol.">
        <title>Complete genome sequence of Corynebacterium casei LMG S-19264T (=DSM 44701T), isolated from a smear-ripened cheese.</title>
        <authorList>
            <consortium name="US DOE Joint Genome Institute (JGI-PGF)"/>
            <person name="Walter F."/>
            <person name="Albersmeier A."/>
            <person name="Kalinowski J."/>
            <person name="Ruckert C."/>
        </authorList>
    </citation>
    <scope>NUCLEOTIDE SEQUENCE</scope>
    <source>
        <strain evidence="5">JCM 13064</strain>
    </source>
</reference>
<name>A0A917R2B4_9ACTN</name>
<evidence type="ECO:0000259" key="3">
    <source>
        <dbReference type="Pfam" id="PF13359"/>
    </source>
</evidence>
<organism evidence="5 6">
    <name type="scientific">Sphaerisporangium melleum</name>
    <dbReference type="NCBI Taxonomy" id="321316"/>
    <lineage>
        <taxon>Bacteria</taxon>
        <taxon>Bacillati</taxon>
        <taxon>Actinomycetota</taxon>
        <taxon>Actinomycetes</taxon>
        <taxon>Streptosporangiales</taxon>
        <taxon>Streptosporangiaceae</taxon>
        <taxon>Sphaerisporangium</taxon>
    </lineage>
</organism>
<dbReference type="InterPro" id="IPR027806">
    <property type="entry name" value="HARBI1_dom"/>
</dbReference>
<dbReference type="EMBL" id="BMNT01000013">
    <property type="protein sequence ID" value="GGK82934.1"/>
    <property type="molecule type" value="Genomic_DNA"/>
</dbReference>
<keyword evidence="6" id="KW-1185">Reference proteome</keyword>
<reference evidence="5" key="2">
    <citation type="submission" date="2020-09" db="EMBL/GenBank/DDBJ databases">
        <authorList>
            <person name="Sun Q."/>
            <person name="Ohkuma M."/>
        </authorList>
    </citation>
    <scope>NUCLEOTIDE SEQUENCE</scope>
    <source>
        <strain evidence="5">JCM 13064</strain>
    </source>
</reference>
<accession>A0A917R2B4</accession>
<evidence type="ECO:0000256" key="1">
    <source>
        <dbReference type="ARBA" id="ARBA00001968"/>
    </source>
</evidence>
<evidence type="ECO:0000256" key="2">
    <source>
        <dbReference type="ARBA" id="ARBA00022723"/>
    </source>
</evidence>
<dbReference type="Proteomes" id="UP000645217">
    <property type="component" value="Unassembled WGS sequence"/>
</dbReference>
<dbReference type="Pfam" id="PF13613">
    <property type="entry name" value="HTH_Tnp_4"/>
    <property type="match status" value="1"/>
</dbReference>
<dbReference type="GO" id="GO:0046872">
    <property type="term" value="F:metal ion binding"/>
    <property type="evidence" value="ECO:0007669"/>
    <property type="project" value="UniProtKB-KW"/>
</dbReference>
<evidence type="ECO:0000313" key="6">
    <source>
        <dbReference type="Proteomes" id="UP000645217"/>
    </source>
</evidence>
<comment type="caution">
    <text evidence="5">The sequence shown here is derived from an EMBL/GenBank/DDBJ whole genome shotgun (WGS) entry which is preliminary data.</text>
</comment>
<evidence type="ECO:0000259" key="4">
    <source>
        <dbReference type="Pfam" id="PF13613"/>
    </source>
</evidence>
<evidence type="ECO:0000313" key="5">
    <source>
        <dbReference type="EMBL" id="GGK82934.1"/>
    </source>
</evidence>
<gene>
    <name evidence="5" type="ORF">GCM10007964_26860</name>
</gene>
<dbReference type="Pfam" id="PF13359">
    <property type="entry name" value="DDE_Tnp_4"/>
    <property type="match status" value="1"/>
</dbReference>
<dbReference type="InterPro" id="IPR027805">
    <property type="entry name" value="Transposase_HTH_dom"/>
</dbReference>
<keyword evidence="2" id="KW-0479">Metal-binding</keyword>
<feature type="domain" description="Transposase Helix-turn-helix" evidence="4">
    <location>
        <begin position="48"/>
        <end position="98"/>
    </location>
</feature>
<protein>
    <submittedName>
        <fullName evidence="5">IS5 family transposase</fullName>
    </submittedName>
</protein>
<sequence length="267" mass="29426">MSTKINLCTRGFELLFYRAALPLSHQTLSYLSGLIRRHRTTIGSPWRRLNLGRQALLVLVHLRKGEILAEVASGSGVGTATAWRYIREAITLLARRPPSLNQALRAARRARHAFVVLDGTLIPIDRVAADRPYYSGKNRMHGMHIQVISAPDGTPLRTSGSLPGSVHDLTAARIWGIIRRLEAADLIALADKAYVDAGQRVLVPYKGRGKLASQKNANSAHAKLRGPGERANAQLKNRRILRKLRCCPLRAGQLVKAILVLQLREAG</sequence>
<comment type="cofactor">
    <cofactor evidence="1">
        <name>a divalent metal cation</name>
        <dbReference type="ChEBI" id="CHEBI:60240"/>
    </cofactor>
</comment>
<proteinExistence type="predicted"/>
<feature type="domain" description="DDE Tnp4" evidence="3">
    <location>
        <begin position="117"/>
        <end position="261"/>
    </location>
</feature>